<evidence type="ECO:0000313" key="2">
    <source>
        <dbReference type="EMBL" id="KMM69550.1"/>
    </source>
</evidence>
<dbReference type="AlphaFoldDB" id="A0A0J6FJH0"/>
<gene>
    <name evidence="2" type="ORF">CPAG_05865</name>
</gene>
<dbReference type="VEuPathDB" id="FungiDB:CPAG_05865"/>
<dbReference type="Proteomes" id="UP000054567">
    <property type="component" value="Unassembled WGS sequence"/>
</dbReference>
<proteinExistence type="predicted"/>
<sequence>MEARQEACLRTLYTAFRRGFSCLPGANLPVIERIWVIFRCQEAEAHPCFVVVQLVGVKRRRSRWLDPRSSRADRHGGRPFRRHLVISFWNKPSSQTQGPEYPPQSQIDIGSTPLSSHGTKRTSEALLSCTLWVAFGTNPQDEALPFGKILTHP</sequence>
<name>A0A0J6FJH0_COCPO</name>
<evidence type="ECO:0000256" key="1">
    <source>
        <dbReference type="SAM" id="MobiDB-lite"/>
    </source>
</evidence>
<reference evidence="3" key="2">
    <citation type="journal article" date="2009" name="Genome Res.">
        <title>Comparative genomic analyses of the human fungal pathogens Coccidioides and their relatives.</title>
        <authorList>
            <person name="Sharpton T.J."/>
            <person name="Stajich J.E."/>
            <person name="Rounsley S.D."/>
            <person name="Gardner M.J."/>
            <person name="Wortman J.R."/>
            <person name="Jordar V.S."/>
            <person name="Maiti R."/>
            <person name="Kodira C.D."/>
            <person name="Neafsey D.E."/>
            <person name="Zeng Q."/>
            <person name="Hung C.-Y."/>
            <person name="McMahan C."/>
            <person name="Muszewska A."/>
            <person name="Grynberg M."/>
            <person name="Mandel M.A."/>
            <person name="Kellner E.M."/>
            <person name="Barker B.M."/>
            <person name="Galgiani J.N."/>
            <person name="Orbach M.J."/>
            <person name="Kirkland T.N."/>
            <person name="Cole G.T."/>
            <person name="Henn M.R."/>
            <person name="Birren B.W."/>
            <person name="Taylor J.W."/>
        </authorList>
    </citation>
    <scope>NUCLEOTIDE SEQUENCE [LARGE SCALE GENOMIC DNA]</scope>
    <source>
        <strain evidence="3">RMSCC 3488</strain>
    </source>
</reference>
<reference evidence="2 3" key="1">
    <citation type="submission" date="2007-06" db="EMBL/GenBank/DDBJ databases">
        <title>The Genome Sequence of Coccidioides posadasii RMSCC_3488.</title>
        <authorList>
            <consortium name="Coccidioides Genome Resources Consortium"/>
            <consortium name="The Broad Institute Genome Sequencing Platform"/>
            <person name="Henn M.R."/>
            <person name="Sykes S."/>
            <person name="Young S."/>
            <person name="Jaffe D."/>
            <person name="Berlin A."/>
            <person name="Alvarez P."/>
            <person name="Butler J."/>
            <person name="Gnerre S."/>
            <person name="Grabherr M."/>
            <person name="Mauceli E."/>
            <person name="Brockman W."/>
            <person name="Kodira C."/>
            <person name="Alvarado L."/>
            <person name="Zeng Q."/>
            <person name="Crawford M."/>
            <person name="Antoine C."/>
            <person name="Devon K."/>
            <person name="Galgiani J."/>
            <person name="Orsborn K."/>
            <person name="Lewis M.L."/>
            <person name="Nusbaum C."/>
            <person name="Galagan J."/>
            <person name="Birren B."/>
        </authorList>
    </citation>
    <scope>NUCLEOTIDE SEQUENCE [LARGE SCALE GENOMIC DNA]</scope>
    <source>
        <strain evidence="2 3">RMSCC 3488</strain>
    </source>
</reference>
<accession>A0A0J6FJH0</accession>
<organism evidence="2 3">
    <name type="scientific">Coccidioides posadasii RMSCC 3488</name>
    <dbReference type="NCBI Taxonomy" id="454284"/>
    <lineage>
        <taxon>Eukaryota</taxon>
        <taxon>Fungi</taxon>
        <taxon>Dikarya</taxon>
        <taxon>Ascomycota</taxon>
        <taxon>Pezizomycotina</taxon>
        <taxon>Eurotiomycetes</taxon>
        <taxon>Eurotiomycetidae</taxon>
        <taxon>Onygenales</taxon>
        <taxon>Onygenaceae</taxon>
        <taxon>Coccidioides</taxon>
    </lineage>
</organism>
<evidence type="ECO:0000313" key="3">
    <source>
        <dbReference type="Proteomes" id="UP000054567"/>
    </source>
</evidence>
<protein>
    <submittedName>
        <fullName evidence="2">Uncharacterized protein</fullName>
    </submittedName>
</protein>
<feature type="region of interest" description="Disordered" evidence="1">
    <location>
        <begin position="93"/>
        <end position="116"/>
    </location>
</feature>
<reference evidence="3" key="3">
    <citation type="journal article" date="2010" name="Genome Res.">
        <title>Population genomic sequencing of Coccidioides fungi reveals recent hybridization and transposon control.</title>
        <authorList>
            <person name="Neafsey D.E."/>
            <person name="Barker B.M."/>
            <person name="Sharpton T.J."/>
            <person name="Stajich J.E."/>
            <person name="Park D.J."/>
            <person name="Whiston E."/>
            <person name="Hung C.-Y."/>
            <person name="McMahan C."/>
            <person name="White J."/>
            <person name="Sykes S."/>
            <person name="Heiman D."/>
            <person name="Young S."/>
            <person name="Zeng Q."/>
            <person name="Abouelleil A."/>
            <person name="Aftuck L."/>
            <person name="Bessette D."/>
            <person name="Brown A."/>
            <person name="FitzGerald M."/>
            <person name="Lui A."/>
            <person name="Macdonald J.P."/>
            <person name="Priest M."/>
            <person name="Orbach M.J."/>
            <person name="Galgiani J.N."/>
            <person name="Kirkland T.N."/>
            <person name="Cole G.T."/>
            <person name="Birren B.W."/>
            <person name="Henn M.R."/>
            <person name="Taylor J.W."/>
            <person name="Rounsley S.D."/>
        </authorList>
    </citation>
    <scope>NUCLEOTIDE SEQUENCE [LARGE SCALE GENOMIC DNA]</scope>
    <source>
        <strain evidence="3">RMSCC 3488</strain>
    </source>
</reference>
<dbReference type="EMBL" id="DS268111">
    <property type="protein sequence ID" value="KMM69550.1"/>
    <property type="molecule type" value="Genomic_DNA"/>
</dbReference>